<sequence length="288" mass="31936">MSNERLRTAMVTAGLSEQELADRVGVDPKTVQRWVTQERLPHRRTAIQAARALGVDVEALWPTDQSTGQVPDELVALYPHRSAVPKTLWFDVLEQAEREIGLMAYASLFLPEENPEAIGLLRAKARDGVRVRIALGDPDSPEARLRGEEEQLYEAIPARIAMAIAYYRPLFDQAGIEFRLHRTTLYNSIFVFDDQMLINQHIYGTYGYIAPILHLQRKPGNDMFDTYARSFERVWDAGYAPSAETGGRTASLTAASTASASERSGSTLVAPASVRDTSSTPPVRTATT</sequence>
<dbReference type="CDD" id="cd00093">
    <property type="entry name" value="HTH_XRE"/>
    <property type="match status" value="1"/>
</dbReference>
<gene>
    <name evidence="3" type="ORF">GCM10009751_37320</name>
</gene>
<comment type="caution">
    <text evidence="3">The sequence shown here is derived from an EMBL/GenBank/DDBJ whole genome shotgun (WGS) entry which is preliminary data.</text>
</comment>
<evidence type="ECO:0000256" key="1">
    <source>
        <dbReference type="SAM" id="MobiDB-lite"/>
    </source>
</evidence>
<keyword evidence="4" id="KW-1185">Reference proteome</keyword>
<feature type="region of interest" description="Disordered" evidence="1">
    <location>
        <begin position="243"/>
        <end position="288"/>
    </location>
</feature>
<feature type="domain" description="HTH cro/C1-type" evidence="2">
    <location>
        <begin position="6"/>
        <end position="60"/>
    </location>
</feature>
<reference evidence="4" key="1">
    <citation type="journal article" date="2019" name="Int. J. Syst. Evol. Microbiol.">
        <title>The Global Catalogue of Microorganisms (GCM) 10K type strain sequencing project: providing services to taxonomists for standard genome sequencing and annotation.</title>
        <authorList>
            <consortium name="The Broad Institute Genomics Platform"/>
            <consortium name="The Broad Institute Genome Sequencing Center for Infectious Disease"/>
            <person name="Wu L."/>
            <person name="Ma J."/>
        </authorList>
    </citation>
    <scope>NUCLEOTIDE SEQUENCE [LARGE SCALE GENOMIC DNA]</scope>
    <source>
        <strain evidence="4">JCM 14326</strain>
    </source>
</reference>
<dbReference type="Proteomes" id="UP001501094">
    <property type="component" value="Unassembled WGS sequence"/>
</dbReference>
<name>A0ABP4ZYX2_9MICO</name>
<evidence type="ECO:0000259" key="2">
    <source>
        <dbReference type="PROSITE" id="PS50943"/>
    </source>
</evidence>
<dbReference type="SUPFAM" id="SSF47413">
    <property type="entry name" value="lambda repressor-like DNA-binding domains"/>
    <property type="match status" value="1"/>
</dbReference>
<dbReference type="InterPro" id="IPR010982">
    <property type="entry name" value="Lambda_DNA-bd_dom_sf"/>
</dbReference>
<evidence type="ECO:0000313" key="3">
    <source>
        <dbReference type="EMBL" id="GAA1874314.1"/>
    </source>
</evidence>
<dbReference type="PROSITE" id="PS50943">
    <property type="entry name" value="HTH_CROC1"/>
    <property type="match status" value="1"/>
</dbReference>
<dbReference type="Gene3D" id="1.10.260.40">
    <property type="entry name" value="lambda repressor-like DNA-binding domains"/>
    <property type="match status" value="1"/>
</dbReference>
<protein>
    <submittedName>
        <fullName evidence="3">DUF5919 domain-containing protein</fullName>
    </submittedName>
</protein>
<dbReference type="SUPFAM" id="SSF56024">
    <property type="entry name" value="Phospholipase D/nuclease"/>
    <property type="match status" value="1"/>
</dbReference>
<evidence type="ECO:0000313" key="4">
    <source>
        <dbReference type="Proteomes" id="UP001501094"/>
    </source>
</evidence>
<accession>A0ABP4ZYX2</accession>
<feature type="compositionally biased region" description="Low complexity" evidence="1">
    <location>
        <begin position="245"/>
        <end position="267"/>
    </location>
</feature>
<proteinExistence type="predicted"/>
<dbReference type="SMART" id="SM00530">
    <property type="entry name" value="HTH_XRE"/>
    <property type="match status" value="1"/>
</dbReference>
<dbReference type="Pfam" id="PF01381">
    <property type="entry name" value="HTH_3"/>
    <property type="match status" value="1"/>
</dbReference>
<feature type="compositionally biased region" description="Polar residues" evidence="1">
    <location>
        <begin position="275"/>
        <end position="288"/>
    </location>
</feature>
<dbReference type="InterPro" id="IPR001387">
    <property type="entry name" value="Cro/C1-type_HTH"/>
</dbReference>
<organism evidence="3 4">
    <name type="scientific">Myceligenerans crystallogenes</name>
    <dbReference type="NCBI Taxonomy" id="316335"/>
    <lineage>
        <taxon>Bacteria</taxon>
        <taxon>Bacillati</taxon>
        <taxon>Actinomycetota</taxon>
        <taxon>Actinomycetes</taxon>
        <taxon>Micrococcales</taxon>
        <taxon>Promicromonosporaceae</taxon>
        <taxon>Myceligenerans</taxon>
    </lineage>
</organism>
<dbReference type="EMBL" id="BAAANL010000009">
    <property type="protein sequence ID" value="GAA1874314.1"/>
    <property type="molecule type" value="Genomic_DNA"/>
</dbReference>